<dbReference type="EMBL" id="CM023481">
    <property type="protein sequence ID" value="KAH6946426.1"/>
    <property type="molecule type" value="Genomic_DNA"/>
</dbReference>
<protein>
    <submittedName>
        <fullName evidence="1">Uncharacterized protein</fullName>
    </submittedName>
</protein>
<dbReference type="Proteomes" id="UP000821845">
    <property type="component" value="Chromosome 1"/>
</dbReference>
<evidence type="ECO:0000313" key="2">
    <source>
        <dbReference type="Proteomes" id="UP000821845"/>
    </source>
</evidence>
<comment type="caution">
    <text evidence="1">The sequence shown here is derived from an EMBL/GenBank/DDBJ whole genome shotgun (WGS) entry which is preliminary data.</text>
</comment>
<proteinExistence type="predicted"/>
<evidence type="ECO:0000313" key="1">
    <source>
        <dbReference type="EMBL" id="KAH6946426.1"/>
    </source>
</evidence>
<name>A0ACB7TGY5_HYAAI</name>
<organism evidence="1 2">
    <name type="scientific">Hyalomma asiaticum</name>
    <name type="common">Tick</name>
    <dbReference type="NCBI Taxonomy" id="266040"/>
    <lineage>
        <taxon>Eukaryota</taxon>
        <taxon>Metazoa</taxon>
        <taxon>Ecdysozoa</taxon>
        <taxon>Arthropoda</taxon>
        <taxon>Chelicerata</taxon>
        <taxon>Arachnida</taxon>
        <taxon>Acari</taxon>
        <taxon>Parasitiformes</taxon>
        <taxon>Ixodida</taxon>
        <taxon>Ixodoidea</taxon>
        <taxon>Ixodidae</taxon>
        <taxon>Hyalomminae</taxon>
        <taxon>Hyalomma</taxon>
    </lineage>
</organism>
<sequence length="107" mass="11683">MEGALPGPALSAPTLRTSFMPEIVYAFSSAHDHGARALKNPYLASTHQAPRYNNLETGRLYLRPCCGSPLVVLARNEARRPSSGTLKAKRQQEDYDRLRPPASSSCA</sequence>
<reference evidence="1" key="1">
    <citation type="submission" date="2020-05" db="EMBL/GenBank/DDBJ databases">
        <title>Large-scale comparative analyses of tick genomes elucidate their genetic diversity and vector capacities.</title>
        <authorList>
            <person name="Jia N."/>
            <person name="Wang J."/>
            <person name="Shi W."/>
            <person name="Du L."/>
            <person name="Sun Y."/>
            <person name="Zhan W."/>
            <person name="Jiang J."/>
            <person name="Wang Q."/>
            <person name="Zhang B."/>
            <person name="Ji P."/>
            <person name="Sakyi L.B."/>
            <person name="Cui X."/>
            <person name="Yuan T."/>
            <person name="Jiang B."/>
            <person name="Yang W."/>
            <person name="Lam T.T.-Y."/>
            <person name="Chang Q."/>
            <person name="Ding S."/>
            <person name="Wang X."/>
            <person name="Zhu J."/>
            <person name="Ruan X."/>
            <person name="Zhao L."/>
            <person name="Wei J."/>
            <person name="Que T."/>
            <person name="Du C."/>
            <person name="Cheng J."/>
            <person name="Dai P."/>
            <person name="Han X."/>
            <person name="Huang E."/>
            <person name="Gao Y."/>
            <person name="Liu J."/>
            <person name="Shao H."/>
            <person name="Ye R."/>
            <person name="Li L."/>
            <person name="Wei W."/>
            <person name="Wang X."/>
            <person name="Wang C."/>
            <person name="Yang T."/>
            <person name="Huo Q."/>
            <person name="Li W."/>
            <person name="Guo W."/>
            <person name="Chen H."/>
            <person name="Zhou L."/>
            <person name="Ni X."/>
            <person name="Tian J."/>
            <person name="Zhou Y."/>
            <person name="Sheng Y."/>
            <person name="Liu T."/>
            <person name="Pan Y."/>
            <person name="Xia L."/>
            <person name="Li J."/>
            <person name="Zhao F."/>
            <person name="Cao W."/>
        </authorList>
    </citation>
    <scope>NUCLEOTIDE SEQUENCE</scope>
    <source>
        <strain evidence="1">Hyas-2018</strain>
    </source>
</reference>
<accession>A0ACB7TGY5</accession>
<keyword evidence="2" id="KW-1185">Reference proteome</keyword>
<gene>
    <name evidence="1" type="ORF">HPB50_013327</name>
</gene>